<evidence type="ECO:0000256" key="1">
    <source>
        <dbReference type="SAM" id="MobiDB-lite"/>
    </source>
</evidence>
<dbReference type="EMBL" id="CP036433">
    <property type="protein sequence ID" value="QDU98687.1"/>
    <property type="molecule type" value="Genomic_DNA"/>
</dbReference>
<evidence type="ECO:0000313" key="3">
    <source>
        <dbReference type="EMBL" id="QDU98687.1"/>
    </source>
</evidence>
<feature type="region of interest" description="Disordered" evidence="1">
    <location>
        <begin position="26"/>
        <end position="54"/>
    </location>
</feature>
<organism evidence="3 4">
    <name type="scientific">Lignipirellula cremea</name>
    <dbReference type="NCBI Taxonomy" id="2528010"/>
    <lineage>
        <taxon>Bacteria</taxon>
        <taxon>Pseudomonadati</taxon>
        <taxon>Planctomycetota</taxon>
        <taxon>Planctomycetia</taxon>
        <taxon>Pirellulales</taxon>
        <taxon>Pirellulaceae</taxon>
        <taxon>Lignipirellula</taxon>
    </lineage>
</organism>
<feature type="chain" id="PRO_5022231555" evidence="2">
    <location>
        <begin position="25"/>
        <end position="175"/>
    </location>
</feature>
<dbReference type="RefSeq" id="WP_145058140.1">
    <property type="nucleotide sequence ID" value="NZ_CP036433.1"/>
</dbReference>
<accession>A0A518E3M2</accession>
<evidence type="ECO:0000313" key="4">
    <source>
        <dbReference type="Proteomes" id="UP000317648"/>
    </source>
</evidence>
<evidence type="ECO:0000256" key="2">
    <source>
        <dbReference type="SAM" id="SignalP"/>
    </source>
</evidence>
<proteinExistence type="predicted"/>
<dbReference type="KEGG" id="lcre:Pla8534_65600"/>
<name>A0A518E3M2_9BACT</name>
<feature type="compositionally biased region" description="Basic and acidic residues" evidence="1">
    <location>
        <begin position="42"/>
        <end position="54"/>
    </location>
</feature>
<gene>
    <name evidence="3" type="ORF">Pla8534_65600</name>
</gene>
<feature type="signal peptide" evidence="2">
    <location>
        <begin position="1"/>
        <end position="24"/>
    </location>
</feature>
<dbReference type="Proteomes" id="UP000317648">
    <property type="component" value="Chromosome"/>
</dbReference>
<dbReference type="AlphaFoldDB" id="A0A518E3M2"/>
<keyword evidence="4" id="KW-1185">Reference proteome</keyword>
<dbReference type="OrthoDB" id="276591at2"/>
<sequence precursor="true">MLCLPFPVAAALLAVAVISLSGCSDPKTGSLPKDPPPLAGGAHEHPSEGPHEGHLIELGNEEYHAELLHDDKTHTVTIYILDSTAKKETPIGVDAVILNLVVDGSPQQFSMEAVGAAEGLASQFQLVNESVLEALEHGEETKGRLNVTIDGKPYVGKIDHHAHDEHDHAHEGHAH</sequence>
<reference evidence="3 4" key="1">
    <citation type="submission" date="2019-02" db="EMBL/GenBank/DDBJ databases">
        <title>Deep-cultivation of Planctomycetes and their phenomic and genomic characterization uncovers novel biology.</title>
        <authorList>
            <person name="Wiegand S."/>
            <person name="Jogler M."/>
            <person name="Boedeker C."/>
            <person name="Pinto D."/>
            <person name="Vollmers J."/>
            <person name="Rivas-Marin E."/>
            <person name="Kohn T."/>
            <person name="Peeters S.H."/>
            <person name="Heuer A."/>
            <person name="Rast P."/>
            <person name="Oberbeckmann S."/>
            <person name="Bunk B."/>
            <person name="Jeske O."/>
            <person name="Meyerdierks A."/>
            <person name="Storesund J.E."/>
            <person name="Kallscheuer N."/>
            <person name="Luecker S."/>
            <person name="Lage O.M."/>
            <person name="Pohl T."/>
            <person name="Merkel B.J."/>
            <person name="Hornburger P."/>
            <person name="Mueller R.-W."/>
            <person name="Bruemmer F."/>
            <person name="Labrenz M."/>
            <person name="Spormann A.M."/>
            <person name="Op den Camp H."/>
            <person name="Overmann J."/>
            <person name="Amann R."/>
            <person name="Jetten M.S.M."/>
            <person name="Mascher T."/>
            <person name="Medema M.H."/>
            <person name="Devos D.P."/>
            <person name="Kaster A.-K."/>
            <person name="Ovreas L."/>
            <person name="Rohde M."/>
            <person name="Galperin M.Y."/>
            <person name="Jogler C."/>
        </authorList>
    </citation>
    <scope>NUCLEOTIDE SEQUENCE [LARGE SCALE GENOMIC DNA]</scope>
    <source>
        <strain evidence="3 4">Pla85_3_4</strain>
    </source>
</reference>
<keyword evidence="2" id="KW-0732">Signal</keyword>
<protein>
    <submittedName>
        <fullName evidence="3">Uncharacterized protein</fullName>
    </submittedName>
</protein>